<feature type="domain" description="Nucleotidyl transferase" evidence="9">
    <location>
        <begin position="7"/>
        <end position="287"/>
    </location>
</feature>
<dbReference type="GO" id="GO:0005525">
    <property type="term" value="F:GTP binding"/>
    <property type="evidence" value="ECO:0007669"/>
    <property type="project" value="UniProtKB-KW"/>
</dbReference>
<dbReference type="PANTHER" id="PTHR46390">
    <property type="entry name" value="MANNOSE-1-PHOSPHATE GUANYLYLTRANSFERASE"/>
    <property type="match status" value="1"/>
</dbReference>
<keyword evidence="4 12" id="KW-0548">Nucleotidyltransferase</keyword>
<keyword evidence="6" id="KW-0342">GTP-binding</keyword>
<evidence type="ECO:0000259" key="9">
    <source>
        <dbReference type="Pfam" id="PF00483"/>
    </source>
</evidence>
<dbReference type="EC" id="2.7.7.13" evidence="2"/>
<protein>
    <recommendedName>
        <fullName evidence="2">mannose-1-phosphate guanylyltransferase</fullName>
        <ecNumber evidence="2">2.7.7.13</ecNumber>
    </recommendedName>
</protein>
<dbReference type="PANTHER" id="PTHR46390:SF1">
    <property type="entry name" value="MANNOSE-1-PHOSPHATE GUANYLYLTRANSFERASE"/>
    <property type="match status" value="1"/>
</dbReference>
<keyword evidence="5" id="KW-0547">Nucleotide-binding</keyword>
<comment type="similarity">
    <text evidence="1 8">Belongs to the mannose-6-phosphate isomerase type 2 family.</text>
</comment>
<dbReference type="GO" id="GO:0009298">
    <property type="term" value="P:GDP-mannose biosynthetic process"/>
    <property type="evidence" value="ECO:0007669"/>
    <property type="project" value="TreeGrafter"/>
</dbReference>
<keyword evidence="12" id="KW-0413">Isomerase</keyword>
<keyword evidence="13" id="KW-1185">Reference proteome</keyword>
<dbReference type="Pfam" id="PF22640">
    <property type="entry name" value="ManC_GMP_beta-helix"/>
    <property type="match status" value="1"/>
</dbReference>
<comment type="catalytic activity">
    <reaction evidence="7">
        <text>alpha-D-mannose 1-phosphate + GTP + H(+) = GDP-alpha-D-mannose + diphosphate</text>
        <dbReference type="Rhea" id="RHEA:15229"/>
        <dbReference type="ChEBI" id="CHEBI:15378"/>
        <dbReference type="ChEBI" id="CHEBI:33019"/>
        <dbReference type="ChEBI" id="CHEBI:37565"/>
        <dbReference type="ChEBI" id="CHEBI:57527"/>
        <dbReference type="ChEBI" id="CHEBI:58409"/>
        <dbReference type="EC" id="2.7.7.13"/>
    </reaction>
</comment>
<evidence type="ECO:0000256" key="2">
    <source>
        <dbReference type="ARBA" id="ARBA00012387"/>
    </source>
</evidence>
<dbReference type="InterPro" id="IPR054566">
    <property type="entry name" value="ManC/GMP-like_b-helix"/>
</dbReference>
<evidence type="ECO:0000259" key="11">
    <source>
        <dbReference type="Pfam" id="PF22640"/>
    </source>
</evidence>
<dbReference type="GO" id="GO:0000271">
    <property type="term" value="P:polysaccharide biosynthetic process"/>
    <property type="evidence" value="ECO:0007669"/>
    <property type="project" value="InterPro"/>
</dbReference>
<dbReference type="InterPro" id="IPR049577">
    <property type="entry name" value="GMPP_N"/>
</dbReference>
<comment type="caution">
    <text evidence="12">The sequence shown here is derived from an EMBL/GenBank/DDBJ whole genome shotgun (WGS) entry which is preliminary data.</text>
</comment>
<reference evidence="12 13" key="1">
    <citation type="submission" date="2018-02" db="EMBL/GenBank/DDBJ databases">
        <title>Whole genome sequencing of endophytic bacterium.</title>
        <authorList>
            <person name="Eedara R."/>
            <person name="Podile A.R."/>
        </authorList>
    </citation>
    <scope>NUCLEOTIDE SEQUENCE [LARGE SCALE GENOMIC DNA]</scope>
    <source>
        <strain evidence="12 13">RP1T</strain>
    </source>
</reference>
<name>A0A2S9Q973_9HYPH</name>
<accession>A0A2S9Q973</accession>
<dbReference type="InterPro" id="IPR011051">
    <property type="entry name" value="RmlC_Cupin_sf"/>
</dbReference>
<dbReference type="InterPro" id="IPR006375">
    <property type="entry name" value="Man1P_GuaTrfase/Man6P_Isoase"/>
</dbReference>
<dbReference type="Gene3D" id="3.90.550.10">
    <property type="entry name" value="Spore Coat Polysaccharide Biosynthesis Protein SpsA, Chain A"/>
    <property type="match status" value="1"/>
</dbReference>
<dbReference type="EMBL" id="PUEJ01000007">
    <property type="protein sequence ID" value="PRH85844.1"/>
    <property type="molecule type" value="Genomic_DNA"/>
</dbReference>
<gene>
    <name evidence="12" type="ORF">C5L14_20065</name>
</gene>
<evidence type="ECO:0000256" key="7">
    <source>
        <dbReference type="ARBA" id="ARBA00047343"/>
    </source>
</evidence>
<keyword evidence="3 12" id="KW-0808">Transferase</keyword>
<dbReference type="FunFam" id="3.90.550.10:FF:000046">
    <property type="entry name" value="Mannose-1-phosphate guanylyltransferase (GDP)"/>
    <property type="match status" value="1"/>
</dbReference>
<dbReference type="NCBIfam" id="TIGR01479">
    <property type="entry name" value="GMP_PMI"/>
    <property type="match status" value="1"/>
</dbReference>
<dbReference type="OrthoDB" id="9806359at2"/>
<dbReference type="InterPro" id="IPR051161">
    <property type="entry name" value="Mannose-6P_isomerase_type2"/>
</dbReference>
<feature type="domain" description="Mannose-6-phosphate isomerase type II C-terminal" evidence="10">
    <location>
        <begin position="356"/>
        <end position="466"/>
    </location>
</feature>
<dbReference type="SUPFAM" id="SSF53448">
    <property type="entry name" value="Nucleotide-diphospho-sugar transferases"/>
    <property type="match status" value="1"/>
</dbReference>
<dbReference type="GO" id="GO:0016853">
    <property type="term" value="F:isomerase activity"/>
    <property type="evidence" value="ECO:0007669"/>
    <property type="project" value="UniProtKB-KW"/>
</dbReference>
<dbReference type="RefSeq" id="WP_105863840.1">
    <property type="nucleotide sequence ID" value="NZ_PUEJ01000007.1"/>
</dbReference>
<dbReference type="SUPFAM" id="SSF51182">
    <property type="entry name" value="RmlC-like cupins"/>
    <property type="match status" value="1"/>
</dbReference>
<sequence>MSTQIVPLIVCGGSGTRLWPASRASRPKQFLPLFGDLSTFQETMRRVSGADVFGRPVIVTNQDHRFLVADQLLSIGVEADIVLEPEARDSGPAIAAGAAFIAARDGAKTPVLTLAADHRVRDIEGFRAACVAARRGAAKKSIVTFGVVPNQPATGYGYIEVGEPLTDGVMKVRRFVEKPDAETATRYVREGYLWNSGNFLFEAGFFLAEYARCEPETVEAVNEAVAKGKLDLGFLRLDAEAFARCGKRSVDYAVMEKTQAAAVVPASFDWSDVGSWGAVRELSPQDEAGNAMLGEALFVNARNNLVSSERQLVCVVGLDDLAVITTGDAVLVARRDDAAGIKALVEKLKQSHNGLTQDHLQSFRPWGHYKSLDLGARHQVKRIVVKPGGQLSLQKHHHRSEHWIVVRGVANVSINGQIKTLHENESIYIPIGSTHRLENPGKIELELIEVQTGSYLGEDDIIRIEDIYNRAAS</sequence>
<dbReference type="InterPro" id="IPR005835">
    <property type="entry name" value="NTP_transferase_dom"/>
</dbReference>
<dbReference type="FunFam" id="2.60.120.10:FF:000032">
    <property type="entry name" value="Mannose-1-phosphate guanylyltransferase/mannose-6-phosphate isomerase"/>
    <property type="match status" value="1"/>
</dbReference>
<dbReference type="CDD" id="cd02509">
    <property type="entry name" value="GDP-M1P_Guanylyltransferase"/>
    <property type="match status" value="1"/>
</dbReference>
<dbReference type="CDD" id="cd02213">
    <property type="entry name" value="cupin_PMI_typeII_C"/>
    <property type="match status" value="1"/>
</dbReference>
<dbReference type="Pfam" id="PF01050">
    <property type="entry name" value="MannoseP_isomer"/>
    <property type="match status" value="1"/>
</dbReference>
<evidence type="ECO:0000256" key="8">
    <source>
        <dbReference type="RuleBase" id="RU004190"/>
    </source>
</evidence>
<evidence type="ECO:0000259" key="10">
    <source>
        <dbReference type="Pfam" id="PF01050"/>
    </source>
</evidence>
<feature type="domain" description="MannoseP isomerase/GMP-like beta-helix" evidence="11">
    <location>
        <begin position="294"/>
        <end position="348"/>
    </location>
</feature>
<proteinExistence type="inferred from homology"/>
<dbReference type="InterPro" id="IPR014710">
    <property type="entry name" value="RmlC-like_jellyroll"/>
</dbReference>
<dbReference type="InterPro" id="IPR001538">
    <property type="entry name" value="Man6P_isomerase-2_C"/>
</dbReference>
<evidence type="ECO:0000256" key="5">
    <source>
        <dbReference type="ARBA" id="ARBA00022741"/>
    </source>
</evidence>
<evidence type="ECO:0000256" key="6">
    <source>
        <dbReference type="ARBA" id="ARBA00023134"/>
    </source>
</evidence>
<evidence type="ECO:0000256" key="3">
    <source>
        <dbReference type="ARBA" id="ARBA00022679"/>
    </source>
</evidence>
<dbReference type="Pfam" id="PF00483">
    <property type="entry name" value="NTP_transferase"/>
    <property type="match status" value="1"/>
</dbReference>
<dbReference type="Gene3D" id="2.60.120.10">
    <property type="entry name" value="Jelly Rolls"/>
    <property type="match status" value="1"/>
</dbReference>
<dbReference type="InterPro" id="IPR029044">
    <property type="entry name" value="Nucleotide-diphossugar_trans"/>
</dbReference>
<evidence type="ECO:0000313" key="12">
    <source>
        <dbReference type="EMBL" id="PRH85844.1"/>
    </source>
</evidence>
<evidence type="ECO:0000256" key="1">
    <source>
        <dbReference type="ARBA" id="ARBA00006115"/>
    </source>
</evidence>
<organism evidence="12 13">
    <name type="scientific">Labrys okinawensis</name>
    <dbReference type="NCBI Taxonomy" id="346911"/>
    <lineage>
        <taxon>Bacteria</taxon>
        <taxon>Pseudomonadati</taxon>
        <taxon>Pseudomonadota</taxon>
        <taxon>Alphaproteobacteria</taxon>
        <taxon>Hyphomicrobiales</taxon>
        <taxon>Xanthobacteraceae</taxon>
        <taxon>Labrys</taxon>
    </lineage>
</organism>
<dbReference type="AlphaFoldDB" id="A0A2S9Q973"/>
<dbReference type="Proteomes" id="UP000237682">
    <property type="component" value="Unassembled WGS sequence"/>
</dbReference>
<evidence type="ECO:0000256" key="4">
    <source>
        <dbReference type="ARBA" id="ARBA00022695"/>
    </source>
</evidence>
<evidence type="ECO:0000313" key="13">
    <source>
        <dbReference type="Proteomes" id="UP000237682"/>
    </source>
</evidence>
<dbReference type="GO" id="GO:0004475">
    <property type="term" value="F:mannose-1-phosphate guanylyltransferase (GTP) activity"/>
    <property type="evidence" value="ECO:0007669"/>
    <property type="project" value="UniProtKB-EC"/>
</dbReference>